<reference evidence="2" key="1">
    <citation type="submission" date="2020-07" db="EMBL/GenBank/DDBJ databases">
        <title>Multicomponent nature underlies the extraordinary mechanical properties of spider dragline silk.</title>
        <authorList>
            <person name="Kono N."/>
            <person name="Nakamura H."/>
            <person name="Mori M."/>
            <person name="Yoshida Y."/>
            <person name="Ohtoshi R."/>
            <person name="Malay A.D."/>
            <person name="Moran D.A.P."/>
            <person name="Tomita M."/>
            <person name="Numata K."/>
            <person name="Arakawa K."/>
        </authorList>
    </citation>
    <scope>NUCLEOTIDE SEQUENCE</scope>
</reference>
<proteinExistence type="predicted"/>
<dbReference type="EMBL" id="BMAO01023654">
    <property type="protein sequence ID" value="GFQ90194.1"/>
    <property type="molecule type" value="Genomic_DNA"/>
</dbReference>
<feature type="compositionally biased region" description="Basic and acidic residues" evidence="1">
    <location>
        <begin position="25"/>
        <end position="38"/>
    </location>
</feature>
<dbReference type="Proteomes" id="UP000887116">
    <property type="component" value="Unassembled WGS sequence"/>
</dbReference>
<evidence type="ECO:0000313" key="3">
    <source>
        <dbReference type="Proteomes" id="UP000887116"/>
    </source>
</evidence>
<dbReference type="AlphaFoldDB" id="A0A8X6FYG1"/>
<protein>
    <submittedName>
        <fullName evidence="2">Uncharacterized protein</fullName>
    </submittedName>
</protein>
<comment type="caution">
    <text evidence="2">The sequence shown here is derived from an EMBL/GenBank/DDBJ whole genome shotgun (WGS) entry which is preliminary data.</text>
</comment>
<feature type="compositionally biased region" description="Acidic residues" evidence="1">
    <location>
        <begin position="49"/>
        <end position="59"/>
    </location>
</feature>
<gene>
    <name evidence="2" type="primary">AVEN_63490_1</name>
    <name evidence="2" type="ORF">TNCT_228242</name>
</gene>
<feature type="compositionally biased region" description="Polar residues" evidence="1">
    <location>
        <begin position="13"/>
        <end position="23"/>
    </location>
</feature>
<name>A0A8X6FYG1_TRICU</name>
<evidence type="ECO:0000256" key="1">
    <source>
        <dbReference type="SAM" id="MobiDB-lite"/>
    </source>
</evidence>
<sequence>MGMGCPFHCSGDRATSTVPTSNKASRKETTLSRQKIGENPKLCSLSEEHQDENESEEENLSLKTLTTAVKVLTSPPAHLLWISLKGILLSKDQSLWAAVKHQIKIKQEPPEEVTSIQDLVTKDDNEILEEIFIEAVNFVAPRFGKLYNILERNHSVPESRKPFSSLKILIIFQSLFIFLSRNALSFVYQKYC</sequence>
<keyword evidence="3" id="KW-1185">Reference proteome</keyword>
<dbReference type="OrthoDB" id="6434822at2759"/>
<feature type="region of interest" description="Disordered" evidence="1">
    <location>
        <begin position="1"/>
        <end position="59"/>
    </location>
</feature>
<evidence type="ECO:0000313" key="2">
    <source>
        <dbReference type="EMBL" id="GFQ90194.1"/>
    </source>
</evidence>
<organism evidence="2 3">
    <name type="scientific">Trichonephila clavata</name>
    <name type="common">Joro spider</name>
    <name type="synonym">Nephila clavata</name>
    <dbReference type="NCBI Taxonomy" id="2740835"/>
    <lineage>
        <taxon>Eukaryota</taxon>
        <taxon>Metazoa</taxon>
        <taxon>Ecdysozoa</taxon>
        <taxon>Arthropoda</taxon>
        <taxon>Chelicerata</taxon>
        <taxon>Arachnida</taxon>
        <taxon>Araneae</taxon>
        <taxon>Araneomorphae</taxon>
        <taxon>Entelegynae</taxon>
        <taxon>Araneoidea</taxon>
        <taxon>Nephilidae</taxon>
        <taxon>Trichonephila</taxon>
    </lineage>
</organism>
<accession>A0A8X6FYG1</accession>